<dbReference type="Gene3D" id="3.30.430.20">
    <property type="entry name" value="Gnk2 domain, C-X8-C-X2-C motif"/>
    <property type="match status" value="2"/>
</dbReference>
<feature type="signal peptide" evidence="16">
    <location>
        <begin position="1"/>
        <end position="26"/>
    </location>
</feature>
<feature type="transmembrane region" description="Helical" evidence="15">
    <location>
        <begin position="276"/>
        <end position="298"/>
    </location>
</feature>
<evidence type="ECO:0000256" key="13">
    <source>
        <dbReference type="ARBA" id="ARBA00023180"/>
    </source>
</evidence>
<keyword evidence="4 15" id="KW-0812">Transmembrane</keyword>
<dbReference type="Gene3D" id="1.10.510.10">
    <property type="entry name" value="Transferase(Phosphotransferase) domain 1"/>
    <property type="match status" value="1"/>
</dbReference>
<evidence type="ECO:0000256" key="11">
    <source>
        <dbReference type="ARBA" id="ARBA00023136"/>
    </source>
</evidence>
<dbReference type="InterPro" id="IPR008271">
    <property type="entry name" value="Ser/Thr_kinase_AS"/>
</dbReference>
<dbReference type="Pfam" id="PF01657">
    <property type="entry name" value="Stress-antifung"/>
    <property type="match status" value="2"/>
</dbReference>
<dbReference type="PROSITE" id="PS50011">
    <property type="entry name" value="PROTEIN_KINASE_DOM"/>
    <property type="match status" value="1"/>
</dbReference>
<keyword evidence="5 16" id="KW-0732">Signal</keyword>
<keyword evidence="7" id="KW-0547">Nucleotide-binding</keyword>
<dbReference type="InterPro" id="IPR000719">
    <property type="entry name" value="Prot_kinase_dom"/>
</dbReference>
<dbReference type="Proteomes" id="UP001652623">
    <property type="component" value="Chromosome 6"/>
</dbReference>
<evidence type="ECO:0000256" key="7">
    <source>
        <dbReference type="ARBA" id="ARBA00022741"/>
    </source>
</evidence>
<feature type="domain" description="Gnk2-homologous" evidence="18">
    <location>
        <begin position="140"/>
        <end position="245"/>
    </location>
</feature>
<accession>A0ABM3I3Z8</accession>
<dbReference type="PANTHER" id="PTHR27002:SF1040">
    <property type="entry name" value="OS07G0538400 PROTEIN"/>
    <property type="match status" value="1"/>
</dbReference>
<gene>
    <name evidence="20" type="primary">LOC107430031</name>
</gene>
<keyword evidence="11 15" id="KW-0472">Membrane</keyword>
<dbReference type="SMART" id="SM00220">
    <property type="entry name" value="S_TKc"/>
    <property type="match status" value="1"/>
</dbReference>
<dbReference type="PROSITE" id="PS51473">
    <property type="entry name" value="GNK2"/>
    <property type="match status" value="2"/>
</dbReference>
<keyword evidence="19" id="KW-1185">Reference proteome</keyword>
<keyword evidence="3" id="KW-0808">Transferase</keyword>
<dbReference type="InterPro" id="IPR011009">
    <property type="entry name" value="Kinase-like_dom_sf"/>
</dbReference>
<feature type="region of interest" description="Disordered" evidence="14">
    <location>
        <begin position="635"/>
        <end position="660"/>
    </location>
</feature>
<evidence type="ECO:0000256" key="5">
    <source>
        <dbReference type="ARBA" id="ARBA00022729"/>
    </source>
</evidence>
<organism evidence="19 20">
    <name type="scientific">Ziziphus jujuba</name>
    <name type="common">Chinese jujube</name>
    <name type="synonym">Ziziphus sativa</name>
    <dbReference type="NCBI Taxonomy" id="326968"/>
    <lineage>
        <taxon>Eukaryota</taxon>
        <taxon>Viridiplantae</taxon>
        <taxon>Streptophyta</taxon>
        <taxon>Embryophyta</taxon>
        <taxon>Tracheophyta</taxon>
        <taxon>Spermatophyta</taxon>
        <taxon>Magnoliopsida</taxon>
        <taxon>eudicotyledons</taxon>
        <taxon>Gunneridae</taxon>
        <taxon>Pentapetalae</taxon>
        <taxon>rosids</taxon>
        <taxon>fabids</taxon>
        <taxon>Rosales</taxon>
        <taxon>Rhamnaceae</taxon>
        <taxon>Paliureae</taxon>
        <taxon>Ziziphus</taxon>
    </lineage>
</organism>
<evidence type="ECO:0000256" key="8">
    <source>
        <dbReference type="ARBA" id="ARBA00022777"/>
    </source>
</evidence>
<evidence type="ECO:0000313" key="20">
    <source>
        <dbReference type="RefSeq" id="XP_048320141.2"/>
    </source>
</evidence>
<dbReference type="SUPFAM" id="SSF56112">
    <property type="entry name" value="Protein kinase-like (PK-like)"/>
    <property type="match status" value="1"/>
</dbReference>
<evidence type="ECO:0000256" key="15">
    <source>
        <dbReference type="SAM" id="Phobius"/>
    </source>
</evidence>
<dbReference type="PROSITE" id="PS00108">
    <property type="entry name" value="PROTEIN_KINASE_ST"/>
    <property type="match status" value="1"/>
</dbReference>
<feature type="compositionally biased region" description="Polar residues" evidence="14">
    <location>
        <begin position="635"/>
        <end position="652"/>
    </location>
</feature>
<proteinExistence type="predicted"/>
<evidence type="ECO:0000313" key="19">
    <source>
        <dbReference type="Proteomes" id="UP001652623"/>
    </source>
</evidence>
<evidence type="ECO:0000256" key="9">
    <source>
        <dbReference type="ARBA" id="ARBA00022840"/>
    </source>
</evidence>
<keyword evidence="9" id="KW-0067">ATP-binding</keyword>
<dbReference type="Gene3D" id="3.30.200.20">
    <property type="entry name" value="Phosphorylase Kinase, domain 1"/>
    <property type="match status" value="1"/>
</dbReference>
<keyword evidence="13" id="KW-0325">Glycoprotein</keyword>
<feature type="domain" description="Protein kinase" evidence="17">
    <location>
        <begin position="335"/>
        <end position="606"/>
    </location>
</feature>
<dbReference type="InterPro" id="IPR002902">
    <property type="entry name" value="GNK2"/>
</dbReference>
<evidence type="ECO:0000256" key="16">
    <source>
        <dbReference type="SAM" id="SignalP"/>
    </source>
</evidence>
<evidence type="ECO:0000256" key="4">
    <source>
        <dbReference type="ARBA" id="ARBA00022692"/>
    </source>
</evidence>
<dbReference type="InterPro" id="IPR001245">
    <property type="entry name" value="Ser-Thr/Tyr_kinase_cat_dom"/>
</dbReference>
<comment type="subcellular location">
    <subcellularLocation>
        <location evidence="1">Membrane</location>
        <topology evidence="1">Single-pass membrane protein</topology>
    </subcellularLocation>
</comment>
<evidence type="ECO:0000256" key="10">
    <source>
        <dbReference type="ARBA" id="ARBA00022989"/>
    </source>
</evidence>
<evidence type="ECO:0000256" key="14">
    <source>
        <dbReference type="SAM" id="MobiDB-lite"/>
    </source>
</evidence>
<keyword evidence="10 15" id="KW-1133">Transmembrane helix</keyword>
<evidence type="ECO:0000256" key="1">
    <source>
        <dbReference type="ARBA" id="ARBA00004167"/>
    </source>
</evidence>
<feature type="domain" description="Gnk2-homologous" evidence="18">
    <location>
        <begin position="29"/>
        <end position="133"/>
    </location>
</feature>
<dbReference type="CDD" id="cd14066">
    <property type="entry name" value="STKc_IRAK"/>
    <property type="match status" value="1"/>
</dbReference>
<keyword evidence="2" id="KW-0723">Serine/threonine-protein kinase</keyword>
<evidence type="ECO:0000256" key="3">
    <source>
        <dbReference type="ARBA" id="ARBA00022679"/>
    </source>
</evidence>
<reference evidence="20" key="1">
    <citation type="submission" date="2025-08" db="UniProtKB">
        <authorList>
            <consortium name="RefSeq"/>
        </authorList>
    </citation>
    <scope>IDENTIFICATION</scope>
    <source>
        <tissue evidence="20">Seedling</tissue>
    </source>
</reference>
<feature type="chain" id="PRO_5046059025" evidence="16">
    <location>
        <begin position="27"/>
        <end position="660"/>
    </location>
</feature>
<dbReference type="CDD" id="cd23509">
    <property type="entry name" value="Gnk2-like"/>
    <property type="match status" value="2"/>
</dbReference>
<keyword evidence="6" id="KW-0677">Repeat</keyword>
<dbReference type="InterPro" id="IPR038408">
    <property type="entry name" value="GNK2_sf"/>
</dbReference>
<sequence length="660" mass="73510">MQSNSLYALPLLLLSCIHGFYYLTLAQDSEWNYYDCRSALFLPGSVFEQNLNLTLTWLAGNASLDGGFHNISVGQNLDTTIYGLVQCAGYATAKECQDCANTAARTIRGLCSNQKEGSIGFQFCSMRYSDKRFFSTTFDSAQRHSLPSQDDVTDLVVWNHQLDNLLNNLSSQAASAPSRFSGGNATYKDSGNIYAFVQCTRDLTQNNCLTCLEDVIGYIPQSCDGKVGCQIYSISCFLRYEYYNFLMSASPPELAPSPPSPNSTTAGGKKNTRKTIVTVVIPVIVSLIVVLMICAFFVRRNVKRKRLDGIHEDEDSNFELLVIGLRTIKVATGNFSNEYKLGEGGFGPVYKGVLSNGQEIAVKRLSSHSGQGLDELKTEVTLVAKLLHRNLVKLLGYCLEDEEKLLVYEYLPNGSLDRILFDKQKQSSLEWKTRYKIMVGIARGLLYLHEDSRLRIIHRDLKASNILLDEDLNPKISDFGLAKLFGGSETQANTRRIWGTYGYMAPEYVKHGNFSTKSDVYSYGILVLEIITGKKVSGHHNFTNLQSHAWKNWENGAALELMDSTMDGQWSRDEALNCIHIGLLCVQEAASDRPKMSEVVLMLTNFSMSFPIPSRPAFFVSGVEGDSLRLVKENSGSTTEASNHDQSVNEVTLTELHPRD</sequence>
<dbReference type="Pfam" id="PF07714">
    <property type="entry name" value="PK_Tyr_Ser-Thr"/>
    <property type="match status" value="1"/>
</dbReference>
<name>A0ABM3I3Z8_ZIZJJ</name>
<keyword evidence="8" id="KW-0418">Kinase</keyword>
<evidence type="ECO:0000256" key="12">
    <source>
        <dbReference type="ARBA" id="ARBA00023170"/>
    </source>
</evidence>
<keyword evidence="12" id="KW-0675">Receptor</keyword>
<dbReference type="PANTHER" id="PTHR27002">
    <property type="entry name" value="RECEPTOR-LIKE SERINE/THREONINE-PROTEIN KINASE SD1-8"/>
    <property type="match status" value="1"/>
</dbReference>
<dbReference type="RefSeq" id="XP_048320141.2">
    <property type="nucleotide sequence ID" value="XM_048464184.2"/>
</dbReference>
<evidence type="ECO:0000256" key="2">
    <source>
        <dbReference type="ARBA" id="ARBA00022527"/>
    </source>
</evidence>
<evidence type="ECO:0000256" key="6">
    <source>
        <dbReference type="ARBA" id="ARBA00022737"/>
    </source>
</evidence>
<evidence type="ECO:0000259" key="17">
    <source>
        <dbReference type="PROSITE" id="PS50011"/>
    </source>
</evidence>
<evidence type="ECO:0000259" key="18">
    <source>
        <dbReference type="PROSITE" id="PS51473"/>
    </source>
</evidence>
<protein>
    <submittedName>
        <fullName evidence="20">Cysteine-rich receptor-like protein kinase 10</fullName>
    </submittedName>
</protein>
<dbReference type="GeneID" id="107430031"/>